<dbReference type="HAMAP" id="MF_01325_B">
    <property type="entry name" value="Ribosomal_uL3_B"/>
    <property type="match status" value="1"/>
</dbReference>
<keyword evidence="5 9" id="KW-0687">Ribonucleoprotein</keyword>
<dbReference type="PROSITE" id="PS00474">
    <property type="entry name" value="RIBOSOMAL_L3"/>
    <property type="match status" value="1"/>
</dbReference>
<evidence type="ECO:0000256" key="5">
    <source>
        <dbReference type="ARBA" id="ARBA00023274"/>
    </source>
</evidence>
<evidence type="ECO:0000256" key="6">
    <source>
        <dbReference type="ARBA" id="ARBA00035209"/>
    </source>
</evidence>
<dbReference type="Proteomes" id="UP000076420">
    <property type="component" value="Unassembled WGS sequence"/>
</dbReference>
<accession>A0A2C9JR54</accession>
<dbReference type="GO" id="GO:0019843">
    <property type="term" value="F:rRNA binding"/>
    <property type="evidence" value="ECO:0007669"/>
    <property type="project" value="UniProtKB-KW"/>
</dbReference>
<dbReference type="InterPro" id="IPR000597">
    <property type="entry name" value="Ribosomal_uL3"/>
</dbReference>
<dbReference type="STRING" id="6526.A0A2C9JR54"/>
<evidence type="ECO:0000256" key="9">
    <source>
        <dbReference type="RuleBase" id="RU003905"/>
    </source>
</evidence>
<dbReference type="EnsemblMetazoa" id="BGLB006681-RB">
    <property type="protein sequence ID" value="BGLB006681-PB"/>
    <property type="gene ID" value="BGLB006681"/>
</dbReference>
<keyword evidence="4 9" id="KW-0689">Ribosomal protein</keyword>
<keyword evidence="3" id="KW-0694">RNA-binding</keyword>
<keyword evidence="2" id="KW-0699">rRNA-binding</keyword>
<dbReference type="PANTHER" id="PTHR11229:SF16">
    <property type="entry name" value="LARGE RIBOSOMAL SUBUNIT PROTEIN UL3C"/>
    <property type="match status" value="1"/>
</dbReference>
<dbReference type="NCBIfam" id="TIGR03625">
    <property type="entry name" value="L3_bact"/>
    <property type="match status" value="1"/>
</dbReference>
<gene>
    <name evidence="10" type="primary">106064494</name>
</gene>
<dbReference type="InterPro" id="IPR019926">
    <property type="entry name" value="Ribosomal_uL3_CS"/>
</dbReference>
<evidence type="ECO:0000313" key="11">
    <source>
        <dbReference type="Proteomes" id="UP000076420"/>
    </source>
</evidence>
<evidence type="ECO:0000256" key="1">
    <source>
        <dbReference type="ARBA" id="ARBA00006540"/>
    </source>
</evidence>
<proteinExistence type="inferred from homology"/>
<dbReference type="InterPro" id="IPR009000">
    <property type="entry name" value="Transl_B-barrel_sf"/>
</dbReference>
<evidence type="ECO:0000256" key="4">
    <source>
        <dbReference type="ARBA" id="ARBA00022980"/>
    </source>
</evidence>
<dbReference type="GO" id="GO:0003735">
    <property type="term" value="F:structural constituent of ribosome"/>
    <property type="evidence" value="ECO:0007669"/>
    <property type="project" value="InterPro"/>
</dbReference>
<evidence type="ECO:0000256" key="7">
    <source>
        <dbReference type="ARBA" id="ARBA00035213"/>
    </source>
</evidence>
<dbReference type="Gene3D" id="4.10.960.10">
    <property type="entry name" value="Ribosomal protein L3, domain 3"/>
    <property type="match status" value="1"/>
</dbReference>
<reference evidence="10" key="1">
    <citation type="submission" date="2020-05" db="UniProtKB">
        <authorList>
            <consortium name="EnsemblMetazoa"/>
        </authorList>
    </citation>
    <scope>IDENTIFICATION</scope>
    <source>
        <strain evidence="10">BB02</strain>
    </source>
</reference>
<dbReference type="GO" id="GO:0006412">
    <property type="term" value="P:translation"/>
    <property type="evidence" value="ECO:0007669"/>
    <property type="project" value="InterPro"/>
</dbReference>
<dbReference type="InterPro" id="IPR019927">
    <property type="entry name" value="Ribosomal_uL3_bac/org-type"/>
</dbReference>
<organism evidence="10 11">
    <name type="scientific">Biomphalaria glabrata</name>
    <name type="common">Bloodfluke planorb</name>
    <name type="synonym">Freshwater snail</name>
    <dbReference type="NCBI Taxonomy" id="6526"/>
    <lineage>
        <taxon>Eukaryota</taxon>
        <taxon>Metazoa</taxon>
        <taxon>Spiralia</taxon>
        <taxon>Lophotrochozoa</taxon>
        <taxon>Mollusca</taxon>
        <taxon>Gastropoda</taxon>
        <taxon>Heterobranchia</taxon>
        <taxon>Euthyneura</taxon>
        <taxon>Panpulmonata</taxon>
        <taxon>Hygrophila</taxon>
        <taxon>Lymnaeoidea</taxon>
        <taxon>Planorbidae</taxon>
        <taxon>Biomphalaria</taxon>
    </lineage>
</organism>
<dbReference type="Pfam" id="PF00297">
    <property type="entry name" value="Ribosomal_L3"/>
    <property type="match status" value="1"/>
</dbReference>
<dbReference type="GO" id="GO:0022625">
    <property type="term" value="C:cytosolic large ribosomal subunit"/>
    <property type="evidence" value="ECO:0007669"/>
    <property type="project" value="TreeGrafter"/>
</dbReference>
<protein>
    <recommendedName>
        <fullName evidence="7">Large ribosomal subunit protein uL3c</fullName>
    </recommendedName>
    <alternativeName>
        <fullName evidence="8">39S ribosomal protein L3, mitochondrial</fullName>
    </alternativeName>
    <alternativeName>
        <fullName evidence="6">Large ribosomal subunit protein uL3m</fullName>
    </alternativeName>
</protein>
<name>A0A2C9JR54_BIOGL</name>
<dbReference type="VEuPathDB" id="VectorBase:BGLB006681"/>
<dbReference type="InterPro" id="IPR044892">
    <property type="entry name" value="Ribosomal_L3_dom_3_arc_sf"/>
</dbReference>
<evidence type="ECO:0000256" key="8">
    <source>
        <dbReference type="ARBA" id="ARBA00035396"/>
    </source>
</evidence>
<sequence length="247" mass="27650">MKGLLGKKIGMTQIYSKTGKAIPVTVIEVTPNVVTQVKTLENDGYVATQLSFGDIRENLLTKSQKTHFAKANTTAKKYTREIRDMNGYNLGDNVTASIFQKGEMVDVASVSKGHGFSGPIKRHNQSTGPMGHGSGYHRGVGSMGSITNNRIFKGKNMPGQYGHDNTTVQNLQIVDFSEENNFVLLFQKKLHEDKELILLKLKLKLVAVERNHELKKVQVMLDKVLQEIRNEDMVELLLDQNQIEITH</sequence>
<evidence type="ECO:0000313" key="10">
    <source>
        <dbReference type="EnsemblMetazoa" id="BGLB006681-PB"/>
    </source>
</evidence>
<evidence type="ECO:0000256" key="3">
    <source>
        <dbReference type="ARBA" id="ARBA00022884"/>
    </source>
</evidence>
<dbReference type="PANTHER" id="PTHR11229">
    <property type="entry name" value="50S RIBOSOMAL PROTEIN L3"/>
    <property type="match status" value="1"/>
</dbReference>
<comment type="similarity">
    <text evidence="1 9">Belongs to the universal ribosomal protein uL3 family.</text>
</comment>
<dbReference type="SUPFAM" id="SSF50447">
    <property type="entry name" value="Translation proteins"/>
    <property type="match status" value="1"/>
</dbReference>
<evidence type="ECO:0000256" key="2">
    <source>
        <dbReference type="ARBA" id="ARBA00022730"/>
    </source>
</evidence>
<dbReference type="AlphaFoldDB" id="A0A2C9JR54"/>
<dbReference type="Gene3D" id="3.30.160.810">
    <property type="match status" value="1"/>
</dbReference>